<dbReference type="PANTHER" id="PTHR36120">
    <property type="entry name" value="FUCOSE ISOMERASE"/>
    <property type="match status" value="1"/>
</dbReference>
<dbReference type="InParanoid" id="I3TET1"/>
<evidence type="ECO:0000313" key="3">
    <source>
        <dbReference type="EMBL" id="AFK51269.1"/>
    </source>
</evidence>
<organism evidence="3 4">
    <name type="scientific">Thermogladius calderae (strain DSM 22663 / VKM B-2946 / 1633)</name>
    <dbReference type="NCBI Taxonomy" id="1184251"/>
    <lineage>
        <taxon>Archaea</taxon>
        <taxon>Thermoproteota</taxon>
        <taxon>Thermoprotei</taxon>
        <taxon>Desulfurococcales</taxon>
        <taxon>Desulfurococcaceae</taxon>
        <taxon>Thermogladius</taxon>
    </lineage>
</organism>
<dbReference type="OrthoDB" id="26618at2157"/>
<sequence length="406" mass="44468">MVKVVVASSKLGLEFGMGLSKDVERELASRGLGSLFAGLVTETEHVSRLTDCDVGVVVVATGGTEELIVALGETCQVAYVLYHDAYNSLPATLEAAALLRRRGRRVWLSEYRSPVDAAGLVERVVRVVDGVHTLRGCRLGVIGGVSDWLVYSRVDPEVVKKKLGSEVVYIPMEELLKEFDESPPPAEESVLKEAREVLVDSSEVRKALRLYSALESLAKRHRLCGLTVKCFDLITLRRVTACLPLALFNTRLFPAACEGDVPLLLSMALGELVTGQPVFMGNPAVVRRDEVLIAHCTAPLVSSFRLMTHFESGLGVGVSVDYPVGANVTVYRLTPDLETIRVGVGRIKQWSWRSNLCRTQVLVEMKGAERIVRESIGNHYALILGDWSNELSLAGELLGLRVEELE</sequence>
<proteinExistence type="predicted"/>
<evidence type="ECO:0000256" key="1">
    <source>
        <dbReference type="ARBA" id="ARBA00023235"/>
    </source>
</evidence>
<dbReference type="HOGENOM" id="CLU_055583_0_0_2"/>
<dbReference type="InterPro" id="IPR009015">
    <property type="entry name" value="Fucose_isomerase_N/cen_sf"/>
</dbReference>
<dbReference type="eggNOG" id="arCOG01772">
    <property type="taxonomic scope" value="Archaea"/>
</dbReference>
<evidence type="ECO:0000313" key="4">
    <source>
        <dbReference type="Proteomes" id="UP000005270"/>
    </source>
</evidence>
<dbReference type="Proteomes" id="UP000005270">
    <property type="component" value="Chromosome"/>
</dbReference>
<dbReference type="PANTHER" id="PTHR36120:SF2">
    <property type="entry name" value="FUCOSE ISOMERASE"/>
    <property type="match status" value="1"/>
</dbReference>
<dbReference type="EMBL" id="CP003531">
    <property type="protein sequence ID" value="AFK51269.1"/>
    <property type="molecule type" value="Genomic_DNA"/>
</dbReference>
<dbReference type="GO" id="GO:0005737">
    <property type="term" value="C:cytoplasm"/>
    <property type="evidence" value="ECO:0007669"/>
    <property type="project" value="InterPro"/>
</dbReference>
<reference evidence="3 4" key="1">
    <citation type="journal article" date="2012" name="J. Bacteriol.">
        <title>Complete genome sequence of the hyperthermophilic cellulolytic Crenarchaeon 'Thermogladius cellulolyticus' 1633.</title>
        <authorList>
            <person name="Mardanov A.V."/>
            <person name="Kochetkova T.V."/>
            <person name="Beletsky A.V."/>
            <person name="Bonch-Osmolovskaya E.A."/>
            <person name="Ravin N.V."/>
            <person name="Skryabin K.G."/>
        </authorList>
    </citation>
    <scope>NUCLEOTIDE SEQUENCE [LARGE SCALE GENOMIC DNA]</scope>
    <source>
        <strain evidence="4">DSM 22663 / VKM B-2946 / 1633</strain>
    </source>
</reference>
<accession>I3TET1</accession>
<dbReference type="SUPFAM" id="SSF53743">
    <property type="entry name" value="FucI/AraA N-terminal and middle domains"/>
    <property type="match status" value="1"/>
</dbReference>
<dbReference type="KEGG" id="thg:TCELL_0845"/>
<protein>
    <submittedName>
        <fullName evidence="3">L-fucose isomerase-like protein</fullName>
    </submittedName>
</protein>
<gene>
    <name evidence="3" type="ordered locus">TCELL_0845</name>
</gene>
<keyword evidence="1 3" id="KW-0413">Isomerase</keyword>
<dbReference type="STRING" id="1184251.TCELL_0845"/>
<evidence type="ECO:0000256" key="2">
    <source>
        <dbReference type="ARBA" id="ARBA00023277"/>
    </source>
</evidence>
<name>I3TET1_THEC1</name>
<dbReference type="GeneID" id="13013162"/>
<dbReference type="GO" id="GO:0005996">
    <property type="term" value="P:monosaccharide metabolic process"/>
    <property type="evidence" value="ECO:0007669"/>
    <property type="project" value="InterPro"/>
</dbReference>
<dbReference type="AlphaFoldDB" id="I3TET1"/>
<keyword evidence="2" id="KW-0119">Carbohydrate metabolism</keyword>
<keyword evidence="4" id="KW-1185">Reference proteome</keyword>
<dbReference type="RefSeq" id="WP_014737519.1">
    <property type="nucleotide sequence ID" value="NC_017954.1"/>
</dbReference>
<dbReference type="GO" id="GO:0016861">
    <property type="term" value="F:intramolecular oxidoreductase activity, interconverting aldoses and ketoses"/>
    <property type="evidence" value="ECO:0007669"/>
    <property type="project" value="InterPro"/>
</dbReference>